<keyword evidence="1" id="KW-1133">Transmembrane helix</keyword>
<proteinExistence type="predicted"/>
<reference evidence="2 3" key="1">
    <citation type="submission" date="2021-02" db="EMBL/GenBank/DDBJ databases">
        <title>Brevundimonas sp. CS1 genome sequence.</title>
        <authorList>
            <person name="Lee K."/>
            <person name="Choi Y.-J."/>
            <person name="Son H.-R."/>
        </authorList>
    </citation>
    <scope>NUCLEOTIDE SEQUENCE [LARGE SCALE GENOMIC DNA]</scope>
    <source>
        <strain evidence="2 3">CS1</strain>
    </source>
</reference>
<dbReference type="Proteomes" id="UP000662957">
    <property type="component" value="Chromosome"/>
</dbReference>
<evidence type="ECO:0000256" key="1">
    <source>
        <dbReference type="SAM" id="Phobius"/>
    </source>
</evidence>
<feature type="transmembrane region" description="Helical" evidence="1">
    <location>
        <begin position="44"/>
        <end position="67"/>
    </location>
</feature>
<keyword evidence="1" id="KW-0812">Transmembrane</keyword>
<dbReference type="EMBL" id="CP070968">
    <property type="protein sequence ID" value="QSF54810.1"/>
    <property type="molecule type" value="Genomic_DNA"/>
</dbReference>
<keyword evidence="3" id="KW-1185">Reference proteome</keyword>
<sequence length="118" mass="13246">MTRSMMLRSFYLAAAVVGTVVPWGFFASYFAVSGIEATGIIRNLFNNGAASGFVSDVLISILVFWVWSWGDAMRNGVKYWWLVIPAGFFVGLSLAMPLYFFFREVSTGPDVRLTRQPR</sequence>
<accession>A0ABX7LSV5</accession>
<gene>
    <name evidence="2" type="ORF">JX001_03045</name>
</gene>
<dbReference type="RefSeq" id="WP_205682244.1">
    <property type="nucleotide sequence ID" value="NZ_CP070968.1"/>
</dbReference>
<dbReference type="InterPro" id="IPR021362">
    <property type="entry name" value="DUF2834"/>
</dbReference>
<name>A0ABX7LSV5_9CAUL</name>
<feature type="transmembrane region" description="Helical" evidence="1">
    <location>
        <begin position="12"/>
        <end position="32"/>
    </location>
</feature>
<keyword evidence="1" id="KW-0472">Membrane</keyword>
<protein>
    <submittedName>
        <fullName evidence="2">DUF2834 domain-containing protein</fullName>
    </submittedName>
</protein>
<dbReference type="Pfam" id="PF11196">
    <property type="entry name" value="DUF2834"/>
    <property type="match status" value="1"/>
</dbReference>
<feature type="transmembrane region" description="Helical" evidence="1">
    <location>
        <begin position="79"/>
        <end position="102"/>
    </location>
</feature>
<organism evidence="2 3">
    <name type="scientific">Brevundimonas fontaquae</name>
    <dbReference type="NCBI Taxonomy" id="2813778"/>
    <lineage>
        <taxon>Bacteria</taxon>
        <taxon>Pseudomonadati</taxon>
        <taxon>Pseudomonadota</taxon>
        <taxon>Alphaproteobacteria</taxon>
        <taxon>Caulobacterales</taxon>
        <taxon>Caulobacteraceae</taxon>
        <taxon>Brevundimonas</taxon>
    </lineage>
</organism>
<evidence type="ECO:0000313" key="3">
    <source>
        <dbReference type="Proteomes" id="UP000662957"/>
    </source>
</evidence>
<evidence type="ECO:0000313" key="2">
    <source>
        <dbReference type="EMBL" id="QSF54810.1"/>
    </source>
</evidence>